<reference evidence="1" key="2">
    <citation type="submission" date="2022-09" db="EMBL/GenBank/DDBJ databases">
        <authorList>
            <person name="Sun Q."/>
            <person name="Ohkuma M."/>
        </authorList>
    </citation>
    <scope>NUCLEOTIDE SEQUENCE</scope>
    <source>
        <strain evidence="1">JCM 3093</strain>
    </source>
</reference>
<reference evidence="1" key="1">
    <citation type="journal article" date="2014" name="Int. J. Syst. Evol. Microbiol.">
        <title>Complete genome sequence of Corynebacterium casei LMG S-19264T (=DSM 44701T), isolated from a smear-ripened cheese.</title>
        <authorList>
            <consortium name="US DOE Joint Genome Institute (JGI-PGF)"/>
            <person name="Walter F."/>
            <person name="Albersmeier A."/>
            <person name="Kalinowski J."/>
            <person name="Ruckert C."/>
        </authorList>
    </citation>
    <scope>NUCLEOTIDE SEQUENCE</scope>
    <source>
        <strain evidence="1">JCM 3093</strain>
    </source>
</reference>
<dbReference type="Proteomes" id="UP000627984">
    <property type="component" value="Unassembled WGS sequence"/>
</dbReference>
<proteinExistence type="predicted"/>
<dbReference type="AlphaFoldDB" id="A0AA37BMK9"/>
<gene>
    <name evidence="1" type="ORF">GCM10010126_57860</name>
</gene>
<accession>A0AA37BMK9</accession>
<sequence>MLPDSPTFGTIWYAKGGVYGPEPVMVISSPAMPRLAPGRVAVVQVVRLDDPWPKPHPMIAETIPGVGIAALTDFTTIPQGWFIDPQPFARLDPSRHADVARRIRNLIGP</sequence>
<dbReference type="EMBL" id="BMQD01000023">
    <property type="protein sequence ID" value="GGK90837.1"/>
    <property type="molecule type" value="Genomic_DNA"/>
</dbReference>
<protein>
    <submittedName>
        <fullName evidence="1">Uncharacterized protein</fullName>
    </submittedName>
</protein>
<dbReference type="RefSeq" id="WP_191897584.1">
    <property type="nucleotide sequence ID" value="NZ_BMQD01000023.1"/>
</dbReference>
<name>A0AA37BMK9_9ACTN</name>
<evidence type="ECO:0000313" key="1">
    <source>
        <dbReference type="EMBL" id="GGK90837.1"/>
    </source>
</evidence>
<comment type="caution">
    <text evidence="1">The sequence shown here is derived from an EMBL/GenBank/DDBJ whole genome shotgun (WGS) entry which is preliminary data.</text>
</comment>
<organism evidence="1 2">
    <name type="scientific">Planomonospora parontospora</name>
    <dbReference type="NCBI Taxonomy" id="58119"/>
    <lineage>
        <taxon>Bacteria</taxon>
        <taxon>Bacillati</taxon>
        <taxon>Actinomycetota</taxon>
        <taxon>Actinomycetes</taxon>
        <taxon>Streptosporangiales</taxon>
        <taxon>Streptosporangiaceae</taxon>
        <taxon>Planomonospora</taxon>
    </lineage>
</organism>
<evidence type="ECO:0000313" key="2">
    <source>
        <dbReference type="Proteomes" id="UP000627984"/>
    </source>
</evidence>